<comment type="caution">
    <text evidence="2">The sequence shown here is derived from an EMBL/GenBank/DDBJ whole genome shotgun (WGS) entry which is preliminary data.</text>
</comment>
<dbReference type="InterPro" id="IPR036291">
    <property type="entry name" value="NAD(P)-bd_dom_sf"/>
</dbReference>
<dbReference type="PRINTS" id="PR00081">
    <property type="entry name" value="GDHRDH"/>
</dbReference>
<dbReference type="PANTHER" id="PTHR44375:SF4">
    <property type="entry name" value="3-OXOACYL-[ACYL-CARRIER-PROTEIN] REDUCTASE"/>
    <property type="match status" value="1"/>
</dbReference>
<reference evidence="2" key="1">
    <citation type="journal article" date="2023" name="bioRxiv">
        <title>Improved chromosome-level genome assembly for marigold (Tagetes erecta).</title>
        <authorList>
            <person name="Jiang F."/>
            <person name="Yuan L."/>
            <person name="Wang S."/>
            <person name="Wang H."/>
            <person name="Xu D."/>
            <person name="Wang A."/>
            <person name="Fan W."/>
        </authorList>
    </citation>
    <scope>NUCLEOTIDE SEQUENCE</scope>
    <source>
        <strain evidence="2">WSJ</strain>
        <tissue evidence="2">Leaf</tissue>
    </source>
</reference>
<protein>
    <submittedName>
        <fullName evidence="2">Uncharacterized protein</fullName>
    </submittedName>
</protein>
<evidence type="ECO:0000256" key="1">
    <source>
        <dbReference type="RuleBase" id="RU000363"/>
    </source>
</evidence>
<name>A0AAD8KJI9_TARER</name>
<dbReference type="PRINTS" id="PR00080">
    <property type="entry name" value="SDRFAMILY"/>
</dbReference>
<dbReference type="InterPro" id="IPR002347">
    <property type="entry name" value="SDR_fam"/>
</dbReference>
<dbReference type="EMBL" id="JAUHHV010000006">
    <property type="protein sequence ID" value="KAK1420730.1"/>
    <property type="molecule type" value="Genomic_DNA"/>
</dbReference>
<keyword evidence="3" id="KW-1185">Reference proteome</keyword>
<dbReference type="SUPFAM" id="SSF51735">
    <property type="entry name" value="NAD(P)-binding Rossmann-fold domains"/>
    <property type="match status" value="1"/>
</dbReference>
<gene>
    <name evidence="2" type="ORF">QVD17_22557</name>
</gene>
<proteinExistence type="inferred from homology"/>
<dbReference type="PANTHER" id="PTHR44375">
    <property type="entry name" value="BETA-KETOACYL-ACP REDUCTASE-LIKE PROTEIN-RELATED"/>
    <property type="match status" value="1"/>
</dbReference>
<accession>A0AAD8KJI9</accession>
<comment type="similarity">
    <text evidence="1">Belongs to the short-chain dehydrogenases/reductases (SDR) family.</text>
</comment>
<dbReference type="FunFam" id="3.40.50.720:FF:000084">
    <property type="entry name" value="Short-chain dehydrogenase reductase"/>
    <property type="match status" value="1"/>
</dbReference>
<dbReference type="Gene3D" id="3.40.50.720">
    <property type="entry name" value="NAD(P)-binding Rossmann-like Domain"/>
    <property type="match status" value="1"/>
</dbReference>
<dbReference type="AlphaFoldDB" id="A0AAD8KJI9"/>
<dbReference type="InterPro" id="IPR020904">
    <property type="entry name" value="Sc_DH/Rdtase_CS"/>
</dbReference>
<evidence type="ECO:0000313" key="2">
    <source>
        <dbReference type="EMBL" id="KAK1420730.1"/>
    </source>
</evidence>
<dbReference type="PROSITE" id="PS00061">
    <property type="entry name" value="ADH_SHORT"/>
    <property type="match status" value="1"/>
</dbReference>
<dbReference type="GO" id="GO:0016616">
    <property type="term" value="F:oxidoreductase activity, acting on the CH-OH group of donors, NAD or NADP as acceptor"/>
    <property type="evidence" value="ECO:0007669"/>
    <property type="project" value="UniProtKB-ARBA"/>
</dbReference>
<evidence type="ECO:0000313" key="3">
    <source>
        <dbReference type="Proteomes" id="UP001229421"/>
    </source>
</evidence>
<dbReference type="Proteomes" id="UP001229421">
    <property type="component" value="Unassembled WGS sequence"/>
</dbReference>
<sequence>MHLLDLKYYLYVKLKGNIRPGKTMGDHTASSKLMPWDDISGKVVMVTGASSGIGHEFCIDLAKAGCRIVAAARRVHRLLSLCDQINQIQQTSNGEPTDGVRAVALELDVSANGQAIEASIKRAWDVFGRIDVLINNAGVRGNVLSSLELSEEEWNNTIRTNLTGTWLVSKYVCSYMRDASQGGSVINISSISGVGRSEYRGALAYSSSKAGVVTLTKVMAMEMGTFNIKVNCICPGLFKSEVTENLIKKEWLSNVAEKMIPLRTFGTIDPALTQLVRYLIHDSSKYINGNVFIVDAGTTLPGVPLFSSL</sequence>
<organism evidence="2 3">
    <name type="scientific">Tagetes erecta</name>
    <name type="common">African marigold</name>
    <dbReference type="NCBI Taxonomy" id="13708"/>
    <lineage>
        <taxon>Eukaryota</taxon>
        <taxon>Viridiplantae</taxon>
        <taxon>Streptophyta</taxon>
        <taxon>Embryophyta</taxon>
        <taxon>Tracheophyta</taxon>
        <taxon>Spermatophyta</taxon>
        <taxon>Magnoliopsida</taxon>
        <taxon>eudicotyledons</taxon>
        <taxon>Gunneridae</taxon>
        <taxon>Pentapetalae</taxon>
        <taxon>asterids</taxon>
        <taxon>campanulids</taxon>
        <taxon>Asterales</taxon>
        <taxon>Asteraceae</taxon>
        <taxon>Asteroideae</taxon>
        <taxon>Heliantheae alliance</taxon>
        <taxon>Tageteae</taxon>
        <taxon>Tagetes</taxon>
    </lineage>
</organism>
<dbReference type="Pfam" id="PF00106">
    <property type="entry name" value="adh_short"/>
    <property type="match status" value="1"/>
</dbReference>